<dbReference type="Gene3D" id="3.90.180.10">
    <property type="entry name" value="Medium-chain alcohol dehydrogenases, catalytic domain"/>
    <property type="match status" value="2"/>
</dbReference>
<evidence type="ECO:0000313" key="3">
    <source>
        <dbReference type="Proteomes" id="UP001303373"/>
    </source>
</evidence>
<dbReference type="SUPFAM" id="SSF50129">
    <property type="entry name" value="GroES-like"/>
    <property type="match status" value="1"/>
</dbReference>
<evidence type="ECO:0000313" key="2">
    <source>
        <dbReference type="EMBL" id="WPG99135.1"/>
    </source>
</evidence>
<protein>
    <submittedName>
        <fullName evidence="2">Zinc-binding dehydrogenase</fullName>
    </submittedName>
</protein>
<gene>
    <name evidence="2" type="ORF">R9X50_00194600</name>
</gene>
<dbReference type="PANTHER" id="PTHR45033">
    <property type="match status" value="1"/>
</dbReference>
<keyword evidence="3" id="KW-1185">Reference proteome</keyword>
<reference evidence="2 3" key="1">
    <citation type="submission" date="2023-11" db="EMBL/GenBank/DDBJ databases">
        <title>An acidophilic fungus is an integral part of prey digestion in a carnivorous sundew plant.</title>
        <authorList>
            <person name="Tsai I.J."/>
        </authorList>
    </citation>
    <scope>NUCLEOTIDE SEQUENCE [LARGE SCALE GENOMIC DNA]</scope>
    <source>
        <strain evidence="2">169a</strain>
    </source>
</reference>
<dbReference type="Pfam" id="PF08240">
    <property type="entry name" value="ADH_N"/>
    <property type="match status" value="1"/>
</dbReference>
<dbReference type="InterPro" id="IPR052711">
    <property type="entry name" value="Zinc_ADH-like"/>
</dbReference>
<name>A0AAQ3R352_9PEZI</name>
<dbReference type="InterPro" id="IPR036291">
    <property type="entry name" value="NAD(P)-bd_dom_sf"/>
</dbReference>
<dbReference type="AlphaFoldDB" id="A0AAQ3R352"/>
<dbReference type="SUPFAM" id="SSF51735">
    <property type="entry name" value="NAD(P)-binding Rossmann-fold domains"/>
    <property type="match status" value="1"/>
</dbReference>
<dbReference type="EMBL" id="CP138582">
    <property type="protein sequence ID" value="WPG99135.1"/>
    <property type="molecule type" value="Genomic_DNA"/>
</dbReference>
<dbReference type="Proteomes" id="UP001303373">
    <property type="component" value="Chromosome 3"/>
</dbReference>
<evidence type="ECO:0000259" key="1">
    <source>
        <dbReference type="Pfam" id="PF08240"/>
    </source>
</evidence>
<feature type="domain" description="Alcohol dehydrogenase-like N-terminal" evidence="1">
    <location>
        <begin position="34"/>
        <end position="84"/>
    </location>
</feature>
<dbReference type="InterPro" id="IPR011032">
    <property type="entry name" value="GroES-like_sf"/>
</dbReference>
<dbReference type="PANTHER" id="PTHR45033:SF3">
    <property type="entry name" value="DEHYDROGENASE, PUTATIVE (AFU_ORTHOLOGUE AFUA_2G13270)-RELATED"/>
    <property type="match status" value="1"/>
</dbReference>
<proteinExistence type="predicted"/>
<organism evidence="2 3">
    <name type="scientific">Acrodontium crateriforme</name>
    <dbReference type="NCBI Taxonomy" id="150365"/>
    <lineage>
        <taxon>Eukaryota</taxon>
        <taxon>Fungi</taxon>
        <taxon>Dikarya</taxon>
        <taxon>Ascomycota</taxon>
        <taxon>Pezizomycotina</taxon>
        <taxon>Dothideomycetes</taxon>
        <taxon>Dothideomycetidae</taxon>
        <taxon>Mycosphaerellales</taxon>
        <taxon>Teratosphaeriaceae</taxon>
        <taxon>Acrodontium</taxon>
    </lineage>
</organism>
<sequence>MPNSISISKAQGKPGHVYHPLSLDIMPKPEATGTQVVVKMHTAALNHKDIFTRQGLYPNIGFGVTQPAGSAGTVVEVGPQADRTWYDQEKAPILINEPSEFRKPGGIISCYGMTVAPKVLFTVQAVMRNIEFGGSTMGSRKEFSDMVRYVDEKKIKPVVSKVAKGLELPGIEDLYEEIEKGAQFGKLVVEISQSRANSKLSEGC</sequence>
<dbReference type="Gene3D" id="3.40.50.720">
    <property type="entry name" value="NAD(P)-binding Rossmann-like Domain"/>
    <property type="match status" value="1"/>
</dbReference>
<accession>A0AAQ3R352</accession>
<dbReference type="InterPro" id="IPR013154">
    <property type="entry name" value="ADH-like_N"/>
</dbReference>